<dbReference type="InterPro" id="IPR003033">
    <property type="entry name" value="SCP2_sterol-bd_dom"/>
</dbReference>
<evidence type="ECO:0000256" key="1">
    <source>
        <dbReference type="SAM" id="Coils"/>
    </source>
</evidence>
<reference evidence="3 4" key="1">
    <citation type="journal article" date="2007" name="Nat. Biotechnol.">
        <title>Genome sequence and identification of candidate vaccine antigens from the animal pathogen Dichelobacter nodosus.</title>
        <authorList>
            <person name="Myers G.S."/>
            <person name="Parker D."/>
            <person name="Al-Hasani K."/>
            <person name="Kennan R.M."/>
            <person name="Seemann T."/>
            <person name="Ren Q."/>
            <person name="Badger J.H."/>
            <person name="Selengut J.D."/>
            <person name="Deboy R.T."/>
            <person name="Tettelin H."/>
            <person name="Boyce J.D."/>
            <person name="McCarl V.P."/>
            <person name="Han X."/>
            <person name="Nelson W.C."/>
            <person name="Madupu R."/>
            <person name="Mohamoud Y."/>
            <person name="Holley T."/>
            <person name="Fedorova N."/>
            <person name="Khouri H."/>
            <person name="Bottomley S.P."/>
            <person name="Whittington R.J."/>
            <person name="Adler B."/>
            <person name="Songer J.G."/>
            <person name="Rood J.I."/>
            <person name="Paulsen I.T."/>
        </authorList>
    </citation>
    <scope>NUCLEOTIDE SEQUENCE [LARGE SCALE GENOMIC DNA]</scope>
    <source>
        <strain evidence="3 4">VCS1703A</strain>
    </source>
</reference>
<dbReference type="STRING" id="246195.DNO_0440"/>
<gene>
    <name evidence="3" type="ordered locus">DNO_0440</name>
</gene>
<evidence type="ECO:0000313" key="4">
    <source>
        <dbReference type="Proteomes" id="UP000000248"/>
    </source>
</evidence>
<dbReference type="PANTHER" id="PTHR38693">
    <property type="entry name" value="UBIQUINONE BIOSYNTHESIS PROTEIN UBIJ"/>
    <property type="match status" value="1"/>
</dbReference>
<feature type="domain" description="SCP2" evidence="2">
    <location>
        <begin position="15"/>
        <end position="109"/>
    </location>
</feature>
<dbReference type="InterPro" id="IPR036527">
    <property type="entry name" value="SCP2_sterol-bd_dom_sf"/>
</dbReference>
<evidence type="ECO:0000259" key="2">
    <source>
        <dbReference type="Pfam" id="PF02036"/>
    </source>
</evidence>
<keyword evidence="1" id="KW-0175">Coiled coil</keyword>
<dbReference type="Proteomes" id="UP000000248">
    <property type="component" value="Chromosome"/>
</dbReference>
<dbReference type="EMBL" id="CP000513">
    <property type="protein sequence ID" value="ABQ13142.1"/>
    <property type="molecule type" value="Genomic_DNA"/>
</dbReference>
<dbReference type="HOGENOM" id="CLU_100130_1_0_6"/>
<organism evidence="3 4">
    <name type="scientific">Dichelobacter nodosus (strain VCS1703A)</name>
    <dbReference type="NCBI Taxonomy" id="246195"/>
    <lineage>
        <taxon>Bacteria</taxon>
        <taxon>Pseudomonadati</taxon>
        <taxon>Pseudomonadota</taxon>
        <taxon>Gammaproteobacteria</taxon>
        <taxon>Cardiobacteriales</taxon>
        <taxon>Cardiobacteriaceae</taxon>
        <taxon>Dichelobacter</taxon>
    </lineage>
</organism>
<sequence length="203" mass="23233">MLNELFTAAFFEEAINQALQLDPNAAEKLAVLEGYRIALRLEHLPNPWLFEIRQARFVIVDGDMTTADVRLTGTFSAFLQLFRTGKVNKHDKLYIEGDLHAAQALQQVLSALTLDFRKLLSERFGEKAGALLTDALERLQRFGEEQRQNIEAEIRRFFNEETGNYVSKTQFDIFVAELAQLEQKIAELEARLTHLEAGYDRNA</sequence>
<dbReference type="KEGG" id="dno:DNO_0440"/>
<dbReference type="GO" id="GO:0006744">
    <property type="term" value="P:ubiquinone biosynthetic process"/>
    <property type="evidence" value="ECO:0007669"/>
    <property type="project" value="InterPro"/>
</dbReference>
<protein>
    <recommendedName>
        <fullName evidence="2">SCP2 domain-containing protein</fullName>
    </recommendedName>
</protein>
<dbReference type="Pfam" id="PF02036">
    <property type="entry name" value="SCP2"/>
    <property type="match status" value="1"/>
</dbReference>
<dbReference type="eggNOG" id="COG3165">
    <property type="taxonomic scope" value="Bacteria"/>
</dbReference>
<keyword evidence="4" id="KW-1185">Reference proteome</keyword>
<feature type="coiled-coil region" evidence="1">
    <location>
        <begin position="171"/>
        <end position="198"/>
    </location>
</feature>
<dbReference type="Gene3D" id="3.30.1050.10">
    <property type="entry name" value="SCP2 sterol-binding domain"/>
    <property type="match status" value="1"/>
</dbReference>
<dbReference type="InterPro" id="IPR038989">
    <property type="entry name" value="UbiJ"/>
</dbReference>
<dbReference type="OrthoDB" id="5801225at2"/>
<dbReference type="SUPFAM" id="SSF55718">
    <property type="entry name" value="SCP-like"/>
    <property type="match status" value="1"/>
</dbReference>
<dbReference type="PANTHER" id="PTHR38693:SF1">
    <property type="entry name" value="UBIQUINONE BIOSYNTHESIS ACCESSORY FACTOR UBIJ"/>
    <property type="match status" value="1"/>
</dbReference>
<name>A5EVV1_DICNV</name>
<dbReference type="AlphaFoldDB" id="A5EVV1"/>
<evidence type="ECO:0000313" key="3">
    <source>
        <dbReference type="EMBL" id="ABQ13142.1"/>
    </source>
</evidence>
<proteinExistence type="predicted"/>
<accession>A5EVV1</accession>
<dbReference type="RefSeq" id="WP_012030778.1">
    <property type="nucleotide sequence ID" value="NC_009446.1"/>
</dbReference>